<gene>
    <name evidence="2" type="ORF">OEA41_010223</name>
</gene>
<evidence type="ECO:0000256" key="1">
    <source>
        <dbReference type="SAM" id="SignalP"/>
    </source>
</evidence>
<dbReference type="EMBL" id="JASNWA010000011">
    <property type="protein sequence ID" value="KAK3167098.1"/>
    <property type="molecule type" value="Genomic_DNA"/>
</dbReference>
<dbReference type="AlphaFoldDB" id="A0AAE0DHI3"/>
<dbReference type="Proteomes" id="UP001276659">
    <property type="component" value="Unassembled WGS sequence"/>
</dbReference>
<keyword evidence="1" id="KW-0732">Signal</keyword>
<name>A0AAE0DHI3_9LECA</name>
<feature type="signal peptide" evidence="1">
    <location>
        <begin position="1"/>
        <end position="19"/>
    </location>
</feature>
<reference evidence="2" key="1">
    <citation type="submission" date="2022-11" db="EMBL/GenBank/DDBJ databases">
        <title>Chromosomal genome sequence assembly and mating type (MAT) locus characterization of the leprose asexual lichenized fungus Lepraria neglecta (Nyl.) Erichsen.</title>
        <authorList>
            <person name="Allen J.L."/>
            <person name="Pfeffer B."/>
        </authorList>
    </citation>
    <scope>NUCLEOTIDE SEQUENCE</scope>
    <source>
        <strain evidence="2">Allen 5258</strain>
    </source>
</reference>
<accession>A0AAE0DHI3</accession>
<feature type="chain" id="PRO_5042043257" evidence="1">
    <location>
        <begin position="20"/>
        <end position="148"/>
    </location>
</feature>
<evidence type="ECO:0000313" key="3">
    <source>
        <dbReference type="Proteomes" id="UP001276659"/>
    </source>
</evidence>
<sequence length="148" mass="15809">MHSLFTLLFSSLVLPFSCAATKTPFDDNFDNYKAVPDESRLTPLSIYNNISFGNLLASQPGIDNKTFNGGAVSFAAACNVTVTAYKVGSIKPVTQGFQFMPAEAVDVMNPPTFGVFEAAFQGLENATISFAPGTVNLVFDDLVGYTLS</sequence>
<proteinExistence type="predicted"/>
<evidence type="ECO:0000313" key="2">
    <source>
        <dbReference type="EMBL" id="KAK3167098.1"/>
    </source>
</evidence>
<comment type="caution">
    <text evidence="2">The sequence shown here is derived from an EMBL/GenBank/DDBJ whole genome shotgun (WGS) entry which is preliminary data.</text>
</comment>
<organism evidence="2 3">
    <name type="scientific">Lepraria neglecta</name>
    <dbReference type="NCBI Taxonomy" id="209136"/>
    <lineage>
        <taxon>Eukaryota</taxon>
        <taxon>Fungi</taxon>
        <taxon>Dikarya</taxon>
        <taxon>Ascomycota</taxon>
        <taxon>Pezizomycotina</taxon>
        <taxon>Lecanoromycetes</taxon>
        <taxon>OSLEUM clade</taxon>
        <taxon>Lecanoromycetidae</taxon>
        <taxon>Lecanorales</taxon>
        <taxon>Lecanorineae</taxon>
        <taxon>Stereocaulaceae</taxon>
        <taxon>Lepraria</taxon>
    </lineage>
</organism>
<keyword evidence="3" id="KW-1185">Reference proteome</keyword>
<protein>
    <submittedName>
        <fullName evidence="2">Uncharacterized protein</fullName>
    </submittedName>
</protein>